<dbReference type="Gene3D" id="1.10.3910.10">
    <property type="entry name" value="SP0561-like"/>
    <property type="match status" value="1"/>
</dbReference>
<dbReference type="RefSeq" id="WP_092478991.1">
    <property type="nucleotide sequence ID" value="NZ_CP126128.1"/>
</dbReference>
<gene>
    <name evidence="2" type="ORF">SAMN04488506_0034</name>
</gene>
<feature type="domain" description="DUF1858" evidence="1">
    <location>
        <begin position="4"/>
        <end position="62"/>
    </location>
</feature>
<dbReference type="EMBL" id="FOXW01000001">
    <property type="protein sequence ID" value="SFP95546.1"/>
    <property type="molecule type" value="Genomic_DNA"/>
</dbReference>
<dbReference type="Proteomes" id="UP000199136">
    <property type="component" value="Unassembled WGS sequence"/>
</dbReference>
<protein>
    <recommendedName>
        <fullName evidence="1">DUF1858 domain-containing protein</fullName>
    </recommendedName>
</protein>
<evidence type="ECO:0000313" key="3">
    <source>
        <dbReference type="Proteomes" id="UP000199136"/>
    </source>
</evidence>
<organism evidence="2 3">
    <name type="scientific">Desemzia incerta</name>
    <dbReference type="NCBI Taxonomy" id="82801"/>
    <lineage>
        <taxon>Bacteria</taxon>
        <taxon>Bacillati</taxon>
        <taxon>Bacillota</taxon>
        <taxon>Bacilli</taxon>
        <taxon>Lactobacillales</taxon>
        <taxon>Carnobacteriaceae</taxon>
        <taxon>Desemzia</taxon>
    </lineage>
</organism>
<dbReference type="OrthoDB" id="411397at2"/>
<evidence type="ECO:0000259" key="1">
    <source>
        <dbReference type="Pfam" id="PF08984"/>
    </source>
</evidence>
<dbReference type="Pfam" id="PF08984">
    <property type="entry name" value="DUF1858"/>
    <property type="match status" value="1"/>
</dbReference>
<accession>A0A1I5ULT4</accession>
<proteinExistence type="predicted"/>
<dbReference type="InterPro" id="IPR015077">
    <property type="entry name" value="DUF1858"/>
</dbReference>
<dbReference type="InterPro" id="IPR038062">
    <property type="entry name" value="ScdA-like_N_sf"/>
</dbReference>
<dbReference type="STRING" id="82801.SAMN04488506_0034"/>
<evidence type="ECO:0000313" key="2">
    <source>
        <dbReference type="EMBL" id="SFP95546.1"/>
    </source>
</evidence>
<keyword evidence="3" id="KW-1185">Reference proteome</keyword>
<reference evidence="2 3" key="1">
    <citation type="submission" date="2016-10" db="EMBL/GenBank/DDBJ databases">
        <authorList>
            <person name="de Groot N.N."/>
        </authorList>
    </citation>
    <scope>NUCLEOTIDE SEQUENCE [LARGE SCALE GENOMIC DNA]</scope>
    <source>
        <strain evidence="2 3">DSM 20581</strain>
    </source>
</reference>
<dbReference type="SUPFAM" id="SSF140683">
    <property type="entry name" value="SP0561-like"/>
    <property type="match status" value="1"/>
</dbReference>
<name>A0A1I5ULT4_9LACT</name>
<dbReference type="AlphaFoldDB" id="A0A1I5ULT4"/>
<sequence length="76" mass="8619">MKKINLNETVYQLIQQYPELKNILVHMGFTPLQNDHLLNSVGRMMPLKKGAEQIGLDIPELIAKLEGQGFTIEENA</sequence>